<keyword evidence="1" id="KW-0808">Transferase</keyword>
<dbReference type="GO" id="GO:0016740">
    <property type="term" value="F:transferase activity"/>
    <property type="evidence" value="ECO:0007669"/>
    <property type="project" value="UniProtKB-KW"/>
</dbReference>
<proteinExistence type="predicted"/>
<dbReference type="CDD" id="cd04645">
    <property type="entry name" value="LbH_gamma_CA_like"/>
    <property type="match status" value="1"/>
</dbReference>
<reference evidence="1 2" key="1">
    <citation type="submission" date="2020-08" db="EMBL/GenBank/DDBJ databases">
        <title>Genomic Encyclopedia of Type Strains, Phase IV (KMG-IV): sequencing the most valuable type-strain genomes for metagenomic binning, comparative biology and taxonomic classification.</title>
        <authorList>
            <person name="Goeker M."/>
        </authorList>
    </citation>
    <scope>NUCLEOTIDE SEQUENCE [LARGE SCALE GENOMIC DNA]</scope>
    <source>
        <strain evidence="1 2">DSM 29007</strain>
    </source>
</reference>
<dbReference type="SUPFAM" id="SSF51161">
    <property type="entry name" value="Trimeric LpxA-like enzymes"/>
    <property type="match status" value="1"/>
</dbReference>
<dbReference type="EMBL" id="JACHIA010000012">
    <property type="protein sequence ID" value="MBB6072009.1"/>
    <property type="molecule type" value="Genomic_DNA"/>
</dbReference>
<evidence type="ECO:0000313" key="1">
    <source>
        <dbReference type="EMBL" id="MBB6072009.1"/>
    </source>
</evidence>
<dbReference type="InterPro" id="IPR047324">
    <property type="entry name" value="LbH_gamma_CA-like"/>
</dbReference>
<dbReference type="Gene3D" id="2.160.10.10">
    <property type="entry name" value="Hexapeptide repeat proteins"/>
    <property type="match status" value="1"/>
</dbReference>
<dbReference type="InterPro" id="IPR011004">
    <property type="entry name" value="Trimer_LpxA-like_sf"/>
</dbReference>
<evidence type="ECO:0000313" key="2">
    <source>
        <dbReference type="Proteomes" id="UP000582837"/>
    </source>
</evidence>
<dbReference type="InterPro" id="IPR050484">
    <property type="entry name" value="Transf_Hexapept/Carb_Anhydrase"/>
</dbReference>
<dbReference type="PANTHER" id="PTHR13061">
    <property type="entry name" value="DYNACTIN SUBUNIT P25"/>
    <property type="match status" value="1"/>
</dbReference>
<accession>A0A841H2A8</accession>
<keyword evidence="2" id="KW-1185">Reference proteome</keyword>
<dbReference type="AlphaFoldDB" id="A0A841H2A8"/>
<comment type="caution">
    <text evidence="1">The sequence shown here is derived from an EMBL/GenBank/DDBJ whole genome shotgun (WGS) entry which is preliminary data.</text>
</comment>
<dbReference type="PANTHER" id="PTHR13061:SF29">
    <property type="entry name" value="GAMMA CARBONIC ANHYDRASE-LIKE 1, MITOCHONDRIAL-RELATED"/>
    <property type="match status" value="1"/>
</dbReference>
<sequence length="189" mass="19358">MAIILPFAGILPRIHPTAFVAPNAVVIGNVIIGAEASVWFGAVLRGDEPDFEIRVGARTSVQDNVVLHVSRQGATLIGEDVTIGHGAVLESCTVGRGALIGMNAVVLQKAEVGDEALIAAGAVVGAGAVIPPRTLAAGTPAVVKKELQGESLRWVSTSAHHYVELSRAYLDGGVGRVDTDGTEPGNGGR</sequence>
<dbReference type="Proteomes" id="UP000582837">
    <property type="component" value="Unassembled WGS sequence"/>
</dbReference>
<organism evidence="1 2">
    <name type="scientific">Longimicrobium terrae</name>
    <dbReference type="NCBI Taxonomy" id="1639882"/>
    <lineage>
        <taxon>Bacteria</taxon>
        <taxon>Pseudomonadati</taxon>
        <taxon>Gemmatimonadota</taxon>
        <taxon>Longimicrobiia</taxon>
        <taxon>Longimicrobiales</taxon>
        <taxon>Longimicrobiaceae</taxon>
        <taxon>Longimicrobium</taxon>
    </lineage>
</organism>
<gene>
    <name evidence="1" type="ORF">HNQ61_003670</name>
</gene>
<dbReference type="InterPro" id="IPR001451">
    <property type="entry name" value="Hexapep"/>
</dbReference>
<protein>
    <submittedName>
        <fullName evidence="1">Carbonic anhydrase/acetyltransferase-like protein (Isoleucine patch superfamily)</fullName>
    </submittedName>
</protein>
<dbReference type="RefSeq" id="WP_170034833.1">
    <property type="nucleotide sequence ID" value="NZ_JABDTL010000001.1"/>
</dbReference>
<dbReference type="Pfam" id="PF00132">
    <property type="entry name" value="Hexapep"/>
    <property type="match status" value="2"/>
</dbReference>
<name>A0A841H2A8_9BACT</name>